<protein>
    <submittedName>
        <fullName evidence="5">Benzoyl-CoA reductase subunit C</fullName>
        <ecNumber evidence="5">1.3.7.8</ecNumber>
    </submittedName>
</protein>
<sequence>MATREEIIDRCQALYDDLSFTAAREWKDAEEGRHVIGFMPMYVPREIIHAAGMMPLGILGGGDQLEVIQGDAYYQSYICRIPRSTIELLLTDRLDFVDGMLFPSICDVIRNLSGMWKLLRPDVYSHYFDVPQNYMKEVGGEFYMHELNVLRHDLEKIGGVTITEDALRNSIAVYNENRRLTRELYKFRSDKPWLAPSSEVYLINRAGMLIPVEDHNQLIKDYIEAASAEDRPKRDNSRVVISGSFCEQPPLNLIKSIEMSGCYVVDDDYMLVNRWFTKEVPTDGDPIQALSYTFLEASVKMPSCFEPNEDIKGLFLVDTVKENNAEGVIFAATSFCDPALLERPILQDVLNDADIPHISFKYAENTGQMQPIREQAGTFADSIKLWS</sequence>
<dbReference type="Pfam" id="PF06050">
    <property type="entry name" value="HGD-D"/>
    <property type="match status" value="1"/>
</dbReference>
<dbReference type="GO" id="GO:0018522">
    <property type="term" value="F:benzoyl-CoA reductase activity"/>
    <property type="evidence" value="ECO:0007669"/>
    <property type="project" value="UniProtKB-EC"/>
</dbReference>
<keyword evidence="3" id="KW-0408">Iron</keyword>
<dbReference type="Gene3D" id="1.20.1270.370">
    <property type="match status" value="1"/>
</dbReference>
<keyword evidence="2" id="KW-0479">Metal-binding</keyword>
<reference evidence="5" key="1">
    <citation type="submission" date="2018-06" db="EMBL/GenBank/DDBJ databases">
        <authorList>
            <person name="Zhirakovskaya E."/>
        </authorList>
    </citation>
    <scope>NUCLEOTIDE SEQUENCE</scope>
</reference>
<keyword evidence="4" id="KW-0411">Iron-sulfur</keyword>
<dbReference type="NCBIfam" id="TIGR02263">
    <property type="entry name" value="benz_CoA_red_C"/>
    <property type="match status" value="1"/>
</dbReference>
<comment type="similarity">
    <text evidence="1">Belongs to the FldB/FldC dehydratase alpha/beta subunit family.</text>
</comment>
<evidence type="ECO:0000256" key="1">
    <source>
        <dbReference type="ARBA" id="ARBA00005806"/>
    </source>
</evidence>
<dbReference type="EMBL" id="UOED01000096">
    <property type="protein sequence ID" value="VAV95079.1"/>
    <property type="molecule type" value="Genomic_DNA"/>
</dbReference>
<dbReference type="GO" id="GO:0051536">
    <property type="term" value="F:iron-sulfur cluster binding"/>
    <property type="evidence" value="ECO:0007669"/>
    <property type="project" value="UniProtKB-KW"/>
</dbReference>
<dbReference type="InterPro" id="IPR011958">
    <property type="entry name" value="Benzoyl_CoA_Rdtase_C"/>
</dbReference>
<dbReference type="Gene3D" id="3.40.50.11900">
    <property type="match status" value="1"/>
</dbReference>
<dbReference type="AlphaFoldDB" id="A0A3B0RT53"/>
<proteinExistence type="inferred from homology"/>
<dbReference type="PANTHER" id="PTHR30548:SF5">
    <property type="entry name" value="SUBUNIT OF OXYGEN-SENSITIVE 2-HYDROXYISOCAPROYL-COA DEHYDRATASE"/>
    <property type="match status" value="1"/>
</dbReference>
<accession>A0A3B0RT53</accession>
<evidence type="ECO:0000313" key="5">
    <source>
        <dbReference type="EMBL" id="VAV95079.1"/>
    </source>
</evidence>
<organism evidence="5">
    <name type="scientific">hydrothermal vent metagenome</name>
    <dbReference type="NCBI Taxonomy" id="652676"/>
    <lineage>
        <taxon>unclassified sequences</taxon>
        <taxon>metagenomes</taxon>
        <taxon>ecological metagenomes</taxon>
    </lineage>
</organism>
<dbReference type="Gene3D" id="3.40.50.11890">
    <property type="match status" value="1"/>
</dbReference>
<dbReference type="PANTHER" id="PTHR30548">
    <property type="entry name" value="2-HYDROXYGLUTARYL-COA DEHYDRATASE, D-COMPONENT-RELATED"/>
    <property type="match status" value="1"/>
</dbReference>
<evidence type="ECO:0000256" key="3">
    <source>
        <dbReference type="ARBA" id="ARBA00023004"/>
    </source>
</evidence>
<evidence type="ECO:0000256" key="2">
    <source>
        <dbReference type="ARBA" id="ARBA00022723"/>
    </source>
</evidence>
<dbReference type="GO" id="GO:0046872">
    <property type="term" value="F:metal ion binding"/>
    <property type="evidence" value="ECO:0007669"/>
    <property type="project" value="UniProtKB-KW"/>
</dbReference>
<evidence type="ECO:0000256" key="4">
    <source>
        <dbReference type="ARBA" id="ARBA00023014"/>
    </source>
</evidence>
<dbReference type="EC" id="1.3.7.8" evidence="5"/>
<gene>
    <name evidence="5" type="ORF">MNBD_ALPHA02-1534</name>
</gene>
<name>A0A3B0RT53_9ZZZZ</name>
<keyword evidence="5" id="KW-0560">Oxidoreductase</keyword>
<dbReference type="InterPro" id="IPR010327">
    <property type="entry name" value="FldB/FldC_alpha/beta"/>
</dbReference>